<dbReference type="Pfam" id="PF01814">
    <property type="entry name" value="Hemerythrin"/>
    <property type="match status" value="1"/>
</dbReference>
<gene>
    <name evidence="3" type="ORF">NA57DRAFT_75493</name>
</gene>
<dbReference type="CDD" id="cd12108">
    <property type="entry name" value="Hr-like"/>
    <property type="match status" value="1"/>
</dbReference>
<feature type="region of interest" description="Disordered" evidence="1">
    <location>
        <begin position="1"/>
        <end position="20"/>
    </location>
</feature>
<evidence type="ECO:0000259" key="2">
    <source>
        <dbReference type="Pfam" id="PF01814"/>
    </source>
</evidence>
<dbReference type="InterPro" id="IPR053206">
    <property type="entry name" value="Dimeric_xanthone_biosynth"/>
</dbReference>
<dbReference type="InterPro" id="IPR012312">
    <property type="entry name" value="Hemerythrin-like"/>
</dbReference>
<evidence type="ECO:0000313" key="3">
    <source>
        <dbReference type="EMBL" id="KAF2099991.1"/>
    </source>
</evidence>
<name>A0A9P4IKT7_9PEZI</name>
<sequence length="253" mass="29247">MATEQKPWADGPLPLLDTTSWKSTDAKEHMSIQMGLEMVAAHNGMIRGMNAICLQGPNIHDPQDVADFLFFCQMWCVSLEHHHDSEEKFLFPDLTAYTGKPDLMSENIEQHKTFHDGLDAFQNYASETAPEQYRWEDMKKIIDAFVPSLYAHLEAEVPTLLALRDYDNAELKKIWKRTEDYAKDNKDPRMKDIICFAIGNIDRTHEDGLHKNFPPFPFFVPYVAHYLWGRKHSGSWRLSPCDAWGQPRSMPFA</sequence>
<dbReference type="PANTHER" id="PTHR38048">
    <property type="entry name" value="EXPRESSED PROTEIN"/>
    <property type="match status" value="1"/>
</dbReference>
<keyword evidence="4" id="KW-1185">Reference proteome</keyword>
<dbReference type="AlphaFoldDB" id="A0A9P4IKT7"/>
<organism evidence="3 4">
    <name type="scientific">Rhizodiscina lignyota</name>
    <dbReference type="NCBI Taxonomy" id="1504668"/>
    <lineage>
        <taxon>Eukaryota</taxon>
        <taxon>Fungi</taxon>
        <taxon>Dikarya</taxon>
        <taxon>Ascomycota</taxon>
        <taxon>Pezizomycotina</taxon>
        <taxon>Dothideomycetes</taxon>
        <taxon>Pleosporomycetidae</taxon>
        <taxon>Aulographales</taxon>
        <taxon>Rhizodiscinaceae</taxon>
        <taxon>Rhizodiscina</taxon>
    </lineage>
</organism>
<evidence type="ECO:0000256" key="1">
    <source>
        <dbReference type="SAM" id="MobiDB-lite"/>
    </source>
</evidence>
<comment type="caution">
    <text evidence="3">The sequence shown here is derived from an EMBL/GenBank/DDBJ whole genome shotgun (WGS) entry which is preliminary data.</text>
</comment>
<dbReference type="Proteomes" id="UP000799772">
    <property type="component" value="Unassembled WGS sequence"/>
</dbReference>
<reference evidence="3" key="1">
    <citation type="journal article" date="2020" name="Stud. Mycol.">
        <title>101 Dothideomycetes genomes: a test case for predicting lifestyles and emergence of pathogens.</title>
        <authorList>
            <person name="Haridas S."/>
            <person name="Albert R."/>
            <person name="Binder M."/>
            <person name="Bloem J."/>
            <person name="Labutti K."/>
            <person name="Salamov A."/>
            <person name="Andreopoulos B."/>
            <person name="Baker S."/>
            <person name="Barry K."/>
            <person name="Bills G."/>
            <person name="Bluhm B."/>
            <person name="Cannon C."/>
            <person name="Castanera R."/>
            <person name="Culley D."/>
            <person name="Daum C."/>
            <person name="Ezra D."/>
            <person name="Gonzalez J."/>
            <person name="Henrissat B."/>
            <person name="Kuo A."/>
            <person name="Liang C."/>
            <person name="Lipzen A."/>
            <person name="Lutzoni F."/>
            <person name="Magnuson J."/>
            <person name="Mondo S."/>
            <person name="Nolan M."/>
            <person name="Ohm R."/>
            <person name="Pangilinan J."/>
            <person name="Park H.-J."/>
            <person name="Ramirez L."/>
            <person name="Alfaro M."/>
            <person name="Sun H."/>
            <person name="Tritt A."/>
            <person name="Yoshinaga Y."/>
            <person name="Zwiers L.-H."/>
            <person name="Turgeon B."/>
            <person name="Goodwin S."/>
            <person name="Spatafora J."/>
            <person name="Crous P."/>
            <person name="Grigoriev I."/>
        </authorList>
    </citation>
    <scope>NUCLEOTIDE SEQUENCE</scope>
    <source>
        <strain evidence="3">CBS 133067</strain>
    </source>
</reference>
<dbReference type="EMBL" id="ML978125">
    <property type="protein sequence ID" value="KAF2099991.1"/>
    <property type="molecule type" value="Genomic_DNA"/>
</dbReference>
<evidence type="ECO:0000313" key="4">
    <source>
        <dbReference type="Proteomes" id="UP000799772"/>
    </source>
</evidence>
<protein>
    <recommendedName>
        <fullName evidence="2">Hemerythrin-like domain-containing protein</fullName>
    </recommendedName>
</protein>
<proteinExistence type="predicted"/>
<accession>A0A9P4IKT7</accession>
<dbReference type="Gene3D" id="1.20.120.520">
    <property type="entry name" value="nmb1532 protein domain like"/>
    <property type="match status" value="1"/>
</dbReference>
<dbReference type="PANTHER" id="PTHR38048:SF2">
    <property type="entry name" value="HEMERYTHRIN-LIKE DOMAIN-CONTAINING PROTEIN"/>
    <property type="match status" value="1"/>
</dbReference>
<dbReference type="OrthoDB" id="58416at2759"/>
<feature type="domain" description="Hemerythrin-like" evidence="2">
    <location>
        <begin position="38"/>
        <end position="156"/>
    </location>
</feature>